<dbReference type="AlphaFoldDB" id="A0A1C0ZZC3"/>
<gene>
    <name evidence="1" type="ORF">A8709_18010</name>
</gene>
<sequence>MEELSRSVMKTYHLQKQIKPYISPNVENWIHVISSDCLSALKIVCPIGYRIVEYNCNDTEVVVFLP</sequence>
<dbReference type="Proteomes" id="UP000093309">
    <property type="component" value="Unassembled WGS sequence"/>
</dbReference>
<accession>A0A1C0ZZC3</accession>
<comment type="caution">
    <text evidence="1">The sequence shown here is derived from an EMBL/GenBank/DDBJ whole genome shotgun (WGS) entry which is preliminary data.</text>
</comment>
<evidence type="ECO:0000313" key="1">
    <source>
        <dbReference type="EMBL" id="OCT13496.1"/>
    </source>
</evidence>
<dbReference type="EMBL" id="LYPC01000022">
    <property type="protein sequence ID" value="OCT13496.1"/>
    <property type="molecule type" value="Genomic_DNA"/>
</dbReference>
<name>A0A1C0ZZC3_9BACL</name>
<keyword evidence="2" id="KW-1185">Reference proteome</keyword>
<protein>
    <submittedName>
        <fullName evidence="1">Uncharacterized protein</fullName>
    </submittedName>
</protein>
<reference evidence="2" key="1">
    <citation type="submission" date="2016-05" db="EMBL/GenBank/DDBJ databases">
        <title>Paenibacillus oryzae. sp. nov., isolated from the rice root.</title>
        <authorList>
            <person name="Zhang J."/>
            <person name="Zhang X."/>
        </authorList>
    </citation>
    <scope>NUCLEOTIDE SEQUENCE [LARGE SCALE GENOMIC DNA]</scope>
    <source>
        <strain evidence="2">KCTC13222</strain>
    </source>
</reference>
<proteinExistence type="predicted"/>
<organism evidence="1 2">
    <name type="scientific">Paenibacillus pectinilyticus</name>
    <dbReference type="NCBI Taxonomy" id="512399"/>
    <lineage>
        <taxon>Bacteria</taxon>
        <taxon>Bacillati</taxon>
        <taxon>Bacillota</taxon>
        <taxon>Bacilli</taxon>
        <taxon>Bacillales</taxon>
        <taxon>Paenibacillaceae</taxon>
        <taxon>Paenibacillus</taxon>
    </lineage>
</organism>
<evidence type="ECO:0000313" key="2">
    <source>
        <dbReference type="Proteomes" id="UP000093309"/>
    </source>
</evidence>